<accession>A0A0J6S9M6</accession>
<reference evidence="1 2" key="1">
    <citation type="submission" date="2015-03" db="EMBL/GenBank/DDBJ databases">
        <title>Genome sequencing of Methylobacterium aquaticum DSM16371 type strain.</title>
        <authorList>
            <person name="Chaudhry V."/>
            <person name="Patil P.B."/>
        </authorList>
    </citation>
    <scope>NUCLEOTIDE SEQUENCE [LARGE SCALE GENOMIC DNA]</scope>
    <source>
        <strain evidence="1 2">DSM 16371</strain>
    </source>
</reference>
<comment type="caution">
    <text evidence="1">The sequence shown here is derived from an EMBL/GenBank/DDBJ whole genome shotgun (WGS) entry which is preliminary data.</text>
</comment>
<sequence length="149" mass="16009">MSFVQVSFVQAAFGRFKQTVTAYAGDAPLMRAAVSACANVIVADGEVAGAEFEAALKGMLADPILEKGYDSLMLEEELYDAIGRARTRAGRRQNLHFIEALAERPAEQRQSVFLIAADVADFEGISSSEHRALTEVAAALGLDRDTLLS</sequence>
<dbReference type="AlphaFoldDB" id="A0A0J6S9M6"/>
<dbReference type="Gene3D" id="1.10.3680.10">
    <property type="entry name" value="TerB-like"/>
    <property type="match status" value="1"/>
</dbReference>
<name>A0A0J6S9M6_9HYPH</name>
<gene>
    <name evidence="1" type="ORF">VP06_22980</name>
</gene>
<proteinExistence type="predicted"/>
<dbReference type="CDD" id="cd07176">
    <property type="entry name" value="terB"/>
    <property type="match status" value="1"/>
</dbReference>
<dbReference type="Proteomes" id="UP000035929">
    <property type="component" value="Unassembled WGS sequence"/>
</dbReference>
<evidence type="ECO:0000313" key="1">
    <source>
        <dbReference type="EMBL" id="KMO30063.1"/>
    </source>
</evidence>
<dbReference type="PATRIC" id="fig|270351.6.peg.2476"/>
<dbReference type="OrthoDB" id="7996399at2"/>
<dbReference type="RefSeq" id="WP_048466102.1">
    <property type="nucleotide sequence ID" value="NZ_LABX01000184.1"/>
</dbReference>
<dbReference type="InterPro" id="IPR029024">
    <property type="entry name" value="TerB-like"/>
</dbReference>
<dbReference type="SUPFAM" id="SSF158682">
    <property type="entry name" value="TerB-like"/>
    <property type="match status" value="1"/>
</dbReference>
<organism evidence="1 2">
    <name type="scientific">Methylobacterium aquaticum</name>
    <dbReference type="NCBI Taxonomy" id="270351"/>
    <lineage>
        <taxon>Bacteria</taxon>
        <taxon>Pseudomonadati</taxon>
        <taxon>Pseudomonadota</taxon>
        <taxon>Alphaproteobacteria</taxon>
        <taxon>Hyphomicrobiales</taxon>
        <taxon>Methylobacteriaceae</taxon>
        <taxon>Methylobacterium</taxon>
    </lineage>
</organism>
<evidence type="ECO:0000313" key="2">
    <source>
        <dbReference type="Proteomes" id="UP000035929"/>
    </source>
</evidence>
<dbReference type="EMBL" id="LABX01000184">
    <property type="protein sequence ID" value="KMO30063.1"/>
    <property type="molecule type" value="Genomic_DNA"/>
</dbReference>
<protein>
    <submittedName>
        <fullName evidence="1">Tellurite resistance protein TerB</fullName>
    </submittedName>
</protein>